<dbReference type="RefSeq" id="WP_047846850.1">
    <property type="nucleotide sequence ID" value="NZ_AEJF01000079.1"/>
</dbReference>
<dbReference type="OrthoDB" id="5173234at2"/>
<dbReference type="Proteomes" id="UP000035963">
    <property type="component" value="Unassembled WGS sequence"/>
</dbReference>
<keyword evidence="3" id="KW-1185">Reference proteome</keyword>
<proteinExistence type="predicted"/>
<organism evidence="2 3">
    <name type="scientific">Caballeronia mineralivorans PML1(12)</name>
    <dbReference type="NCBI Taxonomy" id="908627"/>
    <lineage>
        <taxon>Bacteria</taxon>
        <taxon>Pseudomonadati</taxon>
        <taxon>Pseudomonadota</taxon>
        <taxon>Betaproteobacteria</taxon>
        <taxon>Burkholderiales</taxon>
        <taxon>Burkholderiaceae</taxon>
        <taxon>Caballeronia</taxon>
    </lineage>
</organism>
<protein>
    <submittedName>
        <fullName evidence="2">Uncharacterized protein</fullName>
    </submittedName>
</protein>
<dbReference type="AlphaFoldDB" id="A0A0J1CZM2"/>
<keyword evidence="1" id="KW-0812">Transmembrane</keyword>
<evidence type="ECO:0000256" key="1">
    <source>
        <dbReference type="SAM" id="Phobius"/>
    </source>
</evidence>
<sequence>MKGRHFLIDARIYLREWGVPFAIVIGLIALGIAGYLYMAHHFETEFADRSMHHAYSTIERIDMYRPGPKQGFRAVEEFVFRVQGQEVEYPAPFHAEPGQPVKVDYTIGLSGKVYVWKVDRGEP</sequence>
<keyword evidence="1" id="KW-1133">Transmembrane helix</keyword>
<reference evidence="2 3" key="1">
    <citation type="journal article" date="2015" name="Genome Announc.">
        <title>Draft Genome Sequence of Burkholderia sp. Strain PML1(12), an Ectomycorrhizosphere-Inhabiting Bacterium with Effective Mineral-Weathering Ability.</title>
        <authorList>
            <person name="Uroz S."/>
            <person name="Oger P."/>
        </authorList>
    </citation>
    <scope>NUCLEOTIDE SEQUENCE [LARGE SCALE GENOMIC DNA]</scope>
    <source>
        <strain evidence="3">PML1(12)</strain>
    </source>
</reference>
<accession>A0A0J1CZM2</accession>
<feature type="transmembrane region" description="Helical" evidence="1">
    <location>
        <begin position="12"/>
        <end position="38"/>
    </location>
</feature>
<comment type="caution">
    <text evidence="2">The sequence shown here is derived from an EMBL/GenBank/DDBJ whole genome shotgun (WGS) entry which is preliminary data.</text>
</comment>
<keyword evidence="1" id="KW-0472">Membrane</keyword>
<dbReference type="PATRIC" id="fig|908627.4.peg.2646"/>
<name>A0A0J1CZM2_9BURK</name>
<evidence type="ECO:0000313" key="3">
    <source>
        <dbReference type="Proteomes" id="UP000035963"/>
    </source>
</evidence>
<gene>
    <name evidence="2" type="ORF">EOS_11915</name>
</gene>
<dbReference type="EMBL" id="AEJF01000079">
    <property type="protein sequence ID" value="KLU25969.1"/>
    <property type="molecule type" value="Genomic_DNA"/>
</dbReference>
<evidence type="ECO:0000313" key="2">
    <source>
        <dbReference type="EMBL" id="KLU25969.1"/>
    </source>
</evidence>